<dbReference type="OrthoDB" id="1752268at2759"/>
<dbReference type="SUPFAM" id="SSF50630">
    <property type="entry name" value="Acid proteases"/>
    <property type="match status" value="1"/>
</dbReference>
<dbReference type="PANTHER" id="PTHR33240:SF17">
    <property type="entry name" value="EUKARYOTIC PEPTIDE CHAIN RELEASE FACTOR GTP-BINDING SUBUNIT-LIKE"/>
    <property type="match status" value="1"/>
</dbReference>
<comment type="caution">
    <text evidence="2">The sequence shown here is derived from an EMBL/GenBank/DDBJ whole genome shotgun (WGS) entry which is preliminary data.</text>
</comment>
<sequence>MEITDHPMLKRPLPMASRPKPRNTNKYCKFHEQNNHITTKCLRGKGLRKRQREGISIALGGMFNRDHCRHSKGYNETMSHVVWKAHMQNNGRIVSVPPMTFSRAGCPPIVTPHDDPLVVELKVANALACQILIDTGSSTDIIAWECLQKLKYLGKDITPLVHPILGFGGQPINLVGIVRLHLQFGD</sequence>
<evidence type="ECO:0000256" key="1">
    <source>
        <dbReference type="SAM" id="MobiDB-lite"/>
    </source>
</evidence>
<dbReference type="InterPro" id="IPR021109">
    <property type="entry name" value="Peptidase_aspartic_dom_sf"/>
</dbReference>
<organism evidence="2 3">
    <name type="scientific">Carnegiea gigantea</name>
    <dbReference type="NCBI Taxonomy" id="171969"/>
    <lineage>
        <taxon>Eukaryota</taxon>
        <taxon>Viridiplantae</taxon>
        <taxon>Streptophyta</taxon>
        <taxon>Embryophyta</taxon>
        <taxon>Tracheophyta</taxon>
        <taxon>Spermatophyta</taxon>
        <taxon>Magnoliopsida</taxon>
        <taxon>eudicotyledons</taxon>
        <taxon>Gunneridae</taxon>
        <taxon>Pentapetalae</taxon>
        <taxon>Caryophyllales</taxon>
        <taxon>Cactineae</taxon>
        <taxon>Cactaceae</taxon>
        <taxon>Cactoideae</taxon>
        <taxon>Echinocereeae</taxon>
        <taxon>Carnegiea</taxon>
    </lineage>
</organism>
<evidence type="ECO:0000313" key="3">
    <source>
        <dbReference type="Proteomes" id="UP001153076"/>
    </source>
</evidence>
<protein>
    <submittedName>
        <fullName evidence="2">Uncharacterized protein</fullName>
    </submittedName>
</protein>
<name>A0A9Q1Q9J3_9CARY</name>
<dbReference type="PANTHER" id="PTHR33240">
    <property type="entry name" value="OS08G0508500 PROTEIN"/>
    <property type="match status" value="1"/>
</dbReference>
<gene>
    <name evidence="2" type="ORF">Cgig2_004422</name>
</gene>
<feature type="region of interest" description="Disordered" evidence="1">
    <location>
        <begin position="1"/>
        <end position="23"/>
    </location>
</feature>
<dbReference type="CDD" id="cd00303">
    <property type="entry name" value="retropepsin_like"/>
    <property type="match status" value="1"/>
</dbReference>
<dbReference type="EMBL" id="JAKOGI010000535">
    <property type="protein sequence ID" value="KAJ8433484.1"/>
    <property type="molecule type" value="Genomic_DNA"/>
</dbReference>
<evidence type="ECO:0000313" key="2">
    <source>
        <dbReference type="EMBL" id="KAJ8433484.1"/>
    </source>
</evidence>
<reference evidence="2" key="1">
    <citation type="submission" date="2022-04" db="EMBL/GenBank/DDBJ databases">
        <title>Carnegiea gigantea Genome sequencing and assembly v2.</title>
        <authorList>
            <person name="Copetti D."/>
            <person name="Sanderson M.J."/>
            <person name="Burquez A."/>
            <person name="Wojciechowski M.F."/>
        </authorList>
    </citation>
    <scope>NUCLEOTIDE SEQUENCE</scope>
    <source>
        <strain evidence="2">SGP5-SGP5p</strain>
        <tissue evidence="2">Aerial part</tissue>
    </source>
</reference>
<dbReference type="AlphaFoldDB" id="A0A9Q1Q9J3"/>
<keyword evidence="3" id="KW-1185">Reference proteome</keyword>
<accession>A0A9Q1Q9J3</accession>
<proteinExistence type="predicted"/>
<dbReference type="Proteomes" id="UP001153076">
    <property type="component" value="Unassembled WGS sequence"/>
</dbReference>